<dbReference type="InterPro" id="IPR049331">
    <property type="entry name" value="Top1B_N_bact"/>
</dbReference>
<accession>A0A516IUN6</accession>
<dbReference type="EC" id="5.6.2.1" evidence="3"/>
<evidence type="ECO:0000256" key="2">
    <source>
        <dbReference type="ARBA" id="ARBA00006645"/>
    </source>
</evidence>
<dbReference type="RefSeq" id="WP_147495061.1">
    <property type="nucleotide sequence ID" value="NZ_CP041659.1"/>
</dbReference>
<dbReference type="GO" id="GO:0003917">
    <property type="term" value="F:DNA topoisomerase type I (single strand cut, ATP-independent) activity"/>
    <property type="evidence" value="ECO:0007669"/>
    <property type="project" value="UniProtKB-EC"/>
</dbReference>
<comment type="similarity">
    <text evidence="2">Belongs to the type IB topoisomerase family.</text>
</comment>
<dbReference type="Gene3D" id="1.10.132.120">
    <property type="match status" value="1"/>
</dbReference>
<feature type="domain" description="DNA topoisomerase I catalytic core eukaryotic-type" evidence="7">
    <location>
        <begin position="81"/>
        <end position="293"/>
    </location>
</feature>
<dbReference type="Proteomes" id="UP000321857">
    <property type="component" value="Chromosome"/>
</dbReference>
<dbReference type="InterPro" id="IPR035447">
    <property type="entry name" value="DNA_topo_I_N_sf"/>
</dbReference>
<dbReference type="PROSITE" id="PS52038">
    <property type="entry name" value="TOPO_IB_2"/>
    <property type="match status" value="1"/>
</dbReference>
<dbReference type="InterPro" id="IPR013500">
    <property type="entry name" value="TopoI_cat_euk"/>
</dbReference>
<evidence type="ECO:0000256" key="1">
    <source>
        <dbReference type="ARBA" id="ARBA00000213"/>
    </source>
</evidence>
<dbReference type="InterPro" id="IPR001631">
    <property type="entry name" value="TopoI"/>
</dbReference>
<dbReference type="InterPro" id="IPR011010">
    <property type="entry name" value="DNA_brk_join_enz"/>
</dbReference>
<sequence>MLRHSSDSEPGYSRKRKGRYWQYYDEKGNRVTSREEIDRLNSIALPPAYTDAWFCKDANGHIQATGKDARGRKQYRYHPDYRSQRDAHKYDNCREFGEALPKLRKRIEKDLRRRKLVRETVLAAVVRLLDKEFVRIGNEQYARRNQSFGLTTLRNRHLKKVGNKVKMRFKGKHGIVHEVAVTDASLKRVVRQCEDLPGQHLFQYLNGDGEPKPVTSTDVNDYIREATGSEFTAKHFRTWGASVIFFEQLLEKSESKRLSLKTVLEPVAEALGNTPTMSRKSYVHPCLIEAVQERPEDPLKGMKRPRARTRLTSAETGFLKYLKRKPRRRRIWRRKAAG</sequence>
<organism evidence="9 10">
    <name type="scientific">Sphingomonas xanthus</name>
    <dbReference type="NCBI Taxonomy" id="2594473"/>
    <lineage>
        <taxon>Bacteria</taxon>
        <taxon>Pseudomonadati</taxon>
        <taxon>Pseudomonadota</taxon>
        <taxon>Alphaproteobacteria</taxon>
        <taxon>Sphingomonadales</taxon>
        <taxon>Sphingomonadaceae</taxon>
        <taxon>Sphingomonas</taxon>
    </lineage>
</organism>
<dbReference type="PANTHER" id="PTHR10290">
    <property type="entry name" value="DNA TOPOISOMERASE I"/>
    <property type="match status" value="1"/>
</dbReference>
<dbReference type="Gene3D" id="3.30.66.10">
    <property type="entry name" value="DNA topoisomerase I domain"/>
    <property type="match status" value="1"/>
</dbReference>
<evidence type="ECO:0000256" key="6">
    <source>
        <dbReference type="ARBA" id="ARBA00023235"/>
    </source>
</evidence>
<evidence type="ECO:0000313" key="9">
    <source>
        <dbReference type="EMBL" id="QDP20613.1"/>
    </source>
</evidence>
<evidence type="ECO:0000259" key="8">
    <source>
        <dbReference type="Pfam" id="PF21338"/>
    </source>
</evidence>
<dbReference type="PANTHER" id="PTHR10290:SF3">
    <property type="entry name" value="DNA TOPOISOMERASE 1"/>
    <property type="match status" value="1"/>
</dbReference>
<keyword evidence="4" id="KW-0799">Topoisomerase</keyword>
<dbReference type="GO" id="GO:0003677">
    <property type="term" value="F:DNA binding"/>
    <property type="evidence" value="ECO:0007669"/>
    <property type="project" value="UniProtKB-KW"/>
</dbReference>
<dbReference type="InterPro" id="IPR051062">
    <property type="entry name" value="Topoisomerase_IB"/>
</dbReference>
<dbReference type="SUPFAM" id="SSF55869">
    <property type="entry name" value="DNA topoisomerase I domain"/>
    <property type="match status" value="1"/>
</dbReference>
<reference evidence="9 10" key="1">
    <citation type="submission" date="2019-07" db="EMBL/GenBank/DDBJ databases">
        <title>Sphingomonas AE3 Genome sequencing and assembly.</title>
        <authorList>
            <person name="Kim H."/>
        </authorList>
    </citation>
    <scope>NUCLEOTIDE SEQUENCE [LARGE SCALE GENOMIC DNA]</scope>
    <source>
        <strain evidence="9 10">AE3</strain>
    </source>
</reference>
<gene>
    <name evidence="9" type="ORF">FMM02_09840</name>
</gene>
<dbReference type="EMBL" id="CP041659">
    <property type="protein sequence ID" value="QDP20613.1"/>
    <property type="molecule type" value="Genomic_DNA"/>
</dbReference>
<dbReference type="InterPro" id="IPR014711">
    <property type="entry name" value="TopoI_cat_a-hlx-sub_euk"/>
</dbReference>
<dbReference type="GO" id="GO:0006265">
    <property type="term" value="P:DNA topological change"/>
    <property type="evidence" value="ECO:0007669"/>
    <property type="project" value="InterPro"/>
</dbReference>
<dbReference type="PRINTS" id="PR00416">
    <property type="entry name" value="EUTPISMRASEI"/>
</dbReference>
<evidence type="ECO:0000256" key="5">
    <source>
        <dbReference type="ARBA" id="ARBA00023125"/>
    </source>
</evidence>
<evidence type="ECO:0000256" key="4">
    <source>
        <dbReference type="ARBA" id="ARBA00023029"/>
    </source>
</evidence>
<dbReference type="Gene3D" id="3.90.15.10">
    <property type="entry name" value="Topoisomerase I, Chain A, domain 3"/>
    <property type="match status" value="1"/>
</dbReference>
<dbReference type="KEGG" id="sxa:FMM02_09840"/>
<feature type="domain" description="DNA topoisomerase IB N-terminal" evidence="8">
    <location>
        <begin position="21"/>
        <end position="68"/>
    </location>
</feature>
<dbReference type="OrthoDB" id="9778962at2"/>
<evidence type="ECO:0000259" key="7">
    <source>
        <dbReference type="Pfam" id="PF01028"/>
    </source>
</evidence>
<evidence type="ECO:0000256" key="3">
    <source>
        <dbReference type="ARBA" id="ARBA00012891"/>
    </source>
</evidence>
<keyword evidence="6 9" id="KW-0413">Isomerase</keyword>
<evidence type="ECO:0000313" key="10">
    <source>
        <dbReference type="Proteomes" id="UP000321857"/>
    </source>
</evidence>
<proteinExistence type="inferred from homology"/>
<protein>
    <recommendedName>
        <fullName evidence="3">DNA topoisomerase</fullName>
        <ecNumber evidence="3">5.6.2.1</ecNumber>
    </recommendedName>
</protein>
<dbReference type="SUPFAM" id="SSF56349">
    <property type="entry name" value="DNA breaking-rejoining enzymes"/>
    <property type="match status" value="1"/>
</dbReference>
<dbReference type="Pfam" id="PF01028">
    <property type="entry name" value="Topoisom_I"/>
    <property type="match status" value="1"/>
</dbReference>
<dbReference type="Pfam" id="PF21338">
    <property type="entry name" value="Top1B_N_bact"/>
    <property type="match status" value="1"/>
</dbReference>
<keyword evidence="5" id="KW-0238">DNA-binding</keyword>
<dbReference type="AlphaFoldDB" id="A0A516IUN6"/>
<comment type="catalytic activity">
    <reaction evidence="1">
        <text>ATP-independent breakage of single-stranded DNA, followed by passage and rejoining.</text>
        <dbReference type="EC" id="5.6.2.1"/>
    </reaction>
</comment>
<name>A0A516IUN6_9SPHN</name>
<keyword evidence="10" id="KW-1185">Reference proteome</keyword>